<comment type="similarity">
    <text evidence="1">Belongs to the aldo/keto reductase family.</text>
</comment>
<dbReference type="InterPro" id="IPR018170">
    <property type="entry name" value="Aldo/ket_reductase_CS"/>
</dbReference>
<evidence type="ECO:0000259" key="7">
    <source>
        <dbReference type="Pfam" id="PF00248"/>
    </source>
</evidence>
<evidence type="ECO:0000313" key="8">
    <source>
        <dbReference type="EMBL" id="KAJ3744864.1"/>
    </source>
</evidence>
<gene>
    <name evidence="8" type="ORF">DFH05DRAFT_1397699</name>
</gene>
<dbReference type="PRINTS" id="PR00069">
    <property type="entry name" value="ALDKETRDTASE"/>
</dbReference>
<reference evidence="8 9" key="1">
    <citation type="journal article" date="2023" name="Proc. Natl. Acad. Sci. U.S.A.">
        <title>A global phylogenomic analysis of the shiitake genus Lentinula.</title>
        <authorList>
            <person name="Sierra-Patev S."/>
            <person name="Min B."/>
            <person name="Naranjo-Ortiz M."/>
            <person name="Looney B."/>
            <person name="Konkel Z."/>
            <person name="Slot J.C."/>
            <person name="Sakamoto Y."/>
            <person name="Steenwyk J.L."/>
            <person name="Rokas A."/>
            <person name="Carro J."/>
            <person name="Camarero S."/>
            <person name="Ferreira P."/>
            <person name="Molpeceres G."/>
            <person name="Ruiz-Duenas F.J."/>
            <person name="Serrano A."/>
            <person name="Henrissat B."/>
            <person name="Drula E."/>
            <person name="Hughes K.W."/>
            <person name="Mata J.L."/>
            <person name="Ishikawa N.K."/>
            <person name="Vargas-Isla R."/>
            <person name="Ushijima S."/>
            <person name="Smith C.A."/>
            <person name="Donoghue J."/>
            <person name="Ahrendt S."/>
            <person name="Andreopoulos W."/>
            <person name="He G."/>
            <person name="LaButti K."/>
            <person name="Lipzen A."/>
            <person name="Ng V."/>
            <person name="Riley R."/>
            <person name="Sandor L."/>
            <person name="Barry K."/>
            <person name="Martinez A.T."/>
            <person name="Xiao Y."/>
            <person name="Gibbons J.G."/>
            <person name="Terashima K."/>
            <person name="Grigoriev I.V."/>
            <person name="Hibbett D."/>
        </authorList>
    </citation>
    <scope>NUCLEOTIDE SEQUENCE [LARGE SCALE GENOMIC DNA]</scope>
    <source>
        <strain evidence="8 9">TFB7810</strain>
    </source>
</reference>
<dbReference type="PANTHER" id="PTHR43827">
    <property type="entry name" value="2,5-DIKETO-D-GLUCONIC ACID REDUCTASE"/>
    <property type="match status" value="1"/>
</dbReference>
<dbReference type="InterPro" id="IPR044494">
    <property type="entry name" value="AKR3C2/3"/>
</dbReference>
<evidence type="ECO:0000256" key="2">
    <source>
        <dbReference type="ARBA" id="ARBA00022857"/>
    </source>
</evidence>
<dbReference type="PIRSF" id="PIRSF000097">
    <property type="entry name" value="AKR"/>
    <property type="match status" value="1"/>
</dbReference>
<dbReference type="InterPro" id="IPR023210">
    <property type="entry name" value="NADP_OxRdtase_dom"/>
</dbReference>
<evidence type="ECO:0000256" key="3">
    <source>
        <dbReference type="ARBA" id="ARBA00023002"/>
    </source>
</evidence>
<comment type="caution">
    <text evidence="8">The sequence shown here is derived from an EMBL/GenBank/DDBJ whole genome shotgun (WGS) entry which is preliminary data.</text>
</comment>
<organism evidence="8 9">
    <name type="scientific">Lentinula detonsa</name>
    <dbReference type="NCBI Taxonomy" id="2804962"/>
    <lineage>
        <taxon>Eukaryota</taxon>
        <taxon>Fungi</taxon>
        <taxon>Dikarya</taxon>
        <taxon>Basidiomycota</taxon>
        <taxon>Agaricomycotina</taxon>
        <taxon>Agaricomycetes</taxon>
        <taxon>Agaricomycetidae</taxon>
        <taxon>Agaricales</taxon>
        <taxon>Marasmiineae</taxon>
        <taxon>Omphalotaceae</taxon>
        <taxon>Lentinula</taxon>
    </lineage>
</organism>
<name>A0A9W8P1K2_9AGAR</name>
<feature type="domain" description="NADP-dependent oxidoreductase" evidence="7">
    <location>
        <begin position="21"/>
        <end position="271"/>
    </location>
</feature>
<dbReference type="AlphaFoldDB" id="A0A9W8P1K2"/>
<dbReference type="CDD" id="cd19120">
    <property type="entry name" value="AKR_AKR3C2-3"/>
    <property type="match status" value="1"/>
</dbReference>
<dbReference type="PANTHER" id="PTHR43827:SF3">
    <property type="entry name" value="NADP-DEPENDENT OXIDOREDUCTASE DOMAIN-CONTAINING PROTEIN"/>
    <property type="match status" value="1"/>
</dbReference>
<feature type="site" description="Lowers pKa of active site Tyr" evidence="6">
    <location>
        <position position="75"/>
    </location>
</feature>
<evidence type="ECO:0000256" key="6">
    <source>
        <dbReference type="PIRSR" id="PIRSR000097-3"/>
    </source>
</evidence>
<evidence type="ECO:0000313" key="9">
    <source>
        <dbReference type="Proteomes" id="UP001142393"/>
    </source>
</evidence>
<protein>
    <submittedName>
        <fullName evidence="8">NADP-dependent oxidoreductase domain-containing protein</fullName>
    </submittedName>
</protein>
<keyword evidence="2" id="KW-0521">NADP</keyword>
<accession>A0A9W8P1K2</accession>
<dbReference type="Proteomes" id="UP001142393">
    <property type="component" value="Unassembled WGS sequence"/>
</dbReference>
<dbReference type="SUPFAM" id="SSF51430">
    <property type="entry name" value="NAD(P)-linked oxidoreductase"/>
    <property type="match status" value="1"/>
</dbReference>
<evidence type="ECO:0000256" key="4">
    <source>
        <dbReference type="PIRSR" id="PIRSR000097-1"/>
    </source>
</evidence>
<dbReference type="EMBL" id="JANVFU010000006">
    <property type="protein sequence ID" value="KAJ3744864.1"/>
    <property type="molecule type" value="Genomic_DNA"/>
</dbReference>
<dbReference type="InterPro" id="IPR020471">
    <property type="entry name" value="AKR"/>
</dbReference>
<keyword evidence="9" id="KW-1185">Reference proteome</keyword>
<dbReference type="GO" id="GO:0016616">
    <property type="term" value="F:oxidoreductase activity, acting on the CH-OH group of donors, NAD or NADP as acceptor"/>
    <property type="evidence" value="ECO:0007669"/>
    <property type="project" value="UniProtKB-ARBA"/>
</dbReference>
<dbReference type="PROSITE" id="PS00062">
    <property type="entry name" value="ALDOKETO_REDUCTASE_2"/>
    <property type="match status" value="1"/>
</dbReference>
<dbReference type="Gene3D" id="3.20.20.100">
    <property type="entry name" value="NADP-dependent oxidoreductase domain"/>
    <property type="match status" value="1"/>
</dbReference>
<feature type="active site" description="Proton donor" evidence="4">
    <location>
        <position position="50"/>
    </location>
</feature>
<keyword evidence="3" id="KW-0560">Oxidoreductase</keyword>
<evidence type="ECO:0000256" key="1">
    <source>
        <dbReference type="ARBA" id="ARBA00007905"/>
    </source>
</evidence>
<dbReference type="InterPro" id="IPR036812">
    <property type="entry name" value="NAD(P)_OxRdtase_dom_sf"/>
</dbReference>
<proteinExistence type="inferred from homology"/>
<dbReference type="FunFam" id="3.20.20.100:FF:000002">
    <property type="entry name" value="2,5-diketo-D-gluconic acid reductase A"/>
    <property type="match status" value="1"/>
</dbReference>
<dbReference type="GO" id="GO:0016652">
    <property type="term" value="F:oxidoreductase activity, acting on NAD(P)H as acceptor"/>
    <property type="evidence" value="ECO:0007669"/>
    <property type="project" value="InterPro"/>
</dbReference>
<feature type="binding site" evidence="5">
    <location>
        <position position="107"/>
    </location>
    <ligand>
        <name>substrate</name>
    </ligand>
</feature>
<sequence length="289" mass="31437">MSLTFSLNDGTEIPWLGFGTGTALYNKDSTEAVKAAIQNGITHLDGAQLYQNEESLGQGIKESGVPRGKLYVTTKLEETPSVPTIKATLEISLKKLGLDYVDLFLIHSPFVATKEGKLKSWWKEMEEIKKEGLAKSIGVSNFTVEHLQIILEDATVVPAVNQIELHPYIWDTGSKIYDFCKEKGIVIESYGGLSPIVRAPGGTLDPVLANAAERLAKESGTAVSSGQVLSKWLIQKGVVVVTTSSKVSRIKEALSTASLPDLSADEISAIETEGSKVHKRFFMKHAFNE</sequence>
<evidence type="ECO:0000256" key="5">
    <source>
        <dbReference type="PIRSR" id="PIRSR000097-2"/>
    </source>
</evidence>
<dbReference type="Pfam" id="PF00248">
    <property type="entry name" value="Aldo_ket_red"/>
    <property type="match status" value="1"/>
</dbReference>